<dbReference type="KEGG" id="glj:GKIL_1967"/>
<dbReference type="HOGENOM" id="CLU_508776_0_0_3"/>
<reference evidence="2 3" key="1">
    <citation type="journal article" date="2013" name="PLoS ONE">
        <title>Cultivation and Complete Genome Sequencing of Gloeobacter kilaueensis sp. nov., from a Lava Cave in Kilauea Caldera, Hawai'i.</title>
        <authorList>
            <person name="Saw J.H."/>
            <person name="Schatz M."/>
            <person name="Brown M.V."/>
            <person name="Kunkel D.D."/>
            <person name="Foster J.S."/>
            <person name="Shick H."/>
            <person name="Christensen S."/>
            <person name="Hou S."/>
            <person name="Wan X."/>
            <person name="Donachie S.P."/>
        </authorList>
    </citation>
    <scope>NUCLEOTIDE SEQUENCE [LARGE SCALE GENOMIC DNA]</scope>
    <source>
        <strain evidence="3">JS</strain>
    </source>
</reference>
<name>U5QH46_GLOK1</name>
<keyword evidence="1" id="KW-0472">Membrane</keyword>
<dbReference type="AlphaFoldDB" id="U5QH46"/>
<keyword evidence="3" id="KW-1185">Reference proteome</keyword>
<gene>
    <name evidence="2" type="ORF">GKIL_1967</name>
</gene>
<organism evidence="2 3">
    <name type="scientific">Gloeobacter kilaueensis (strain ATCC BAA-2537 / CCAP 1431/1 / ULC 316 / JS1)</name>
    <dbReference type="NCBI Taxonomy" id="1183438"/>
    <lineage>
        <taxon>Bacteria</taxon>
        <taxon>Bacillati</taxon>
        <taxon>Cyanobacteriota</taxon>
        <taxon>Cyanophyceae</taxon>
        <taxon>Gloeobacterales</taxon>
        <taxon>Gloeobacteraceae</taxon>
        <taxon>Gloeobacter</taxon>
    </lineage>
</organism>
<dbReference type="PATRIC" id="fig|1183438.3.peg.1927"/>
<evidence type="ECO:0000313" key="2">
    <source>
        <dbReference type="EMBL" id="AGY58213.1"/>
    </source>
</evidence>
<keyword evidence="1" id="KW-0812">Transmembrane</keyword>
<keyword evidence="1" id="KW-1133">Transmembrane helix</keyword>
<dbReference type="Proteomes" id="UP000017396">
    <property type="component" value="Chromosome"/>
</dbReference>
<accession>U5QH46</accession>
<sequence>MFQSLCRDGGRFDGTRIPSSILFSLFQSLCRDGGRFDLLQQLGWKRAQWFQSLCRDGGRFDNYPRRRTVPTSGFNPFAGMVVVSILDQRIAQVEQAGFNPFAGMVVVSICELCARQRWQRVSIPLQGWWSFRWKPATASSVSPARFNPFAGMVVVSIAFLLLLVCCAKFQSLCRDGGRFDLVALMPITADLQFQSLCRDGGRFDGTGSHSSAGLIVFQSLCRDGGRFDRALGAARNVRCPRFNPFAGMVVVSMCPICHGGDRRDRCFSVNLVSIPLQGWWSFRCLEEQFIYGPLRVSIPLQGWWSFRSIKETATGKAAAGFNPFAGMVVVSILSAVAGVLKLYVSIPLQGWWSFRSSAKKPGVLGPTVSIPLQGWWSFRFLPYQGRLIRSYYVSIPLQGWWSFRYPGLSAAARNRWLFQSLCRDGGRFDEKRQSIVRADAAVSIPLQGWWSFRCAVGGRGGLFTGFQSLCRDGGRFDSAAAAAWARAWPTSFNPFAGMVVVSICTTIRKLIFLRGFNPFAGMVVVSIFIPAIRSH</sequence>
<feature type="transmembrane region" description="Helical" evidence="1">
    <location>
        <begin position="324"/>
        <end position="343"/>
    </location>
</feature>
<evidence type="ECO:0000256" key="1">
    <source>
        <dbReference type="SAM" id="Phobius"/>
    </source>
</evidence>
<proteinExistence type="predicted"/>
<protein>
    <submittedName>
        <fullName evidence="2">Uncharacterized protein</fullName>
    </submittedName>
</protein>
<feature type="transmembrane region" description="Helical" evidence="1">
    <location>
        <begin position="511"/>
        <end position="532"/>
    </location>
</feature>
<dbReference type="EMBL" id="CP003587">
    <property type="protein sequence ID" value="AGY58213.1"/>
    <property type="molecule type" value="Genomic_DNA"/>
</dbReference>
<evidence type="ECO:0000313" key="3">
    <source>
        <dbReference type="Proteomes" id="UP000017396"/>
    </source>
</evidence>